<name>A0A160MYB1_9GAMM</name>
<dbReference type="PRINTS" id="PR00039">
    <property type="entry name" value="HTHLYSR"/>
</dbReference>
<dbReference type="Gene3D" id="1.10.10.10">
    <property type="entry name" value="Winged helix-like DNA-binding domain superfamily/Winged helix DNA-binding domain"/>
    <property type="match status" value="1"/>
</dbReference>
<keyword evidence="4" id="KW-0804">Transcription</keyword>
<evidence type="ECO:0000256" key="2">
    <source>
        <dbReference type="ARBA" id="ARBA00023015"/>
    </source>
</evidence>
<keyword evidence="7" id="KW-1185">Reference proteome</keyword>
<dbReference type="InterPro" id="IPR036388">
    <property type="entry name" value="WH-like_DNA-bd_sf"/>
</dbReference>
<keyword evidence="3" id="KW-0238">DNA-binding</keyword>
<feature type="domain" description="HTH lysR-type" evidence="5">
    <location>
        <begin position="9"/>
        <end position="66"/>
    </location>
</feature>
<evidence type="ECO:0000259" key="5">
    <source>
        <dbReference type="PROSITE" id="PS50931"/>
    </source>
</evidence>
<accession>A0A160MYB1</accession>
<dbReference type="KEGG" id="dtx:ATSB10_01380"/>
<dbReference type="InterPro" id="IPR000847">
    <property type="entry name" value="LysR_HTH_N"/>
</dbReference>
<dbReference type="OrthoDB" id="9810065at2"/>
<dbReference type="FunFam" id="1.10.10.10:FF:000001">
    <property type="entry name" value="LysR family transcriptional regulator"/>
    <property type="match status" value="1"/>
</dbReference>
<dbReference type="InterPro" id="IPR058163">
    <property type="entry name" value="LysR-type_TF_proteobact-type"/>
</dbReference>
<dbReference type="InterPro" id="IPR036390">
    <property type="entry name" value="WH_DNA-bd_sf"/>
</dbReference>
<dbReference type="Gene3D" id="3.40.190.290">
    <property type="match status" value="1"/>
</dbReference>
<dbReference type="Pfam" id="PF00126">
    <property type="entry name" value="HTH_1"/>
    <property type="match status" value="1"/>
</dbReference>
<evidence type="ECO:0000256" key="4">
    <source>
        <dbReference type="ARBA" id="ARBA00023163"/>
    </source>
</evidence>
<dbReference type="SUPFAM" id="SSF46785">
    <property type="entry name" value="Winged helix' DNA-binding domain"/>
    <property type="match status" value="1"/>
</dbReference>
<evidence type="ECO:0000256" key="3">
    <source>
        <dbReference type="ARBA" id="ARBA00023125"/>
    </source>
</evidence>
<evidence type="ECO:0000313" key="7">
    <source>
        <dbReference type="Proteomes" id="UP000077255"/>
    </source>
</evidence>
<reference evidence="6 7" key="1">
    <citation type="submission" date="2016-02" db="EMBL/GenBank/DDBJ databases">
        <title>Complete genome sequencing and analysis of ATSB10, Dyella thiooxydans isolated from rhizosphere soil of sunflower (Helianthus annuus L.).</title>
        <authorList>
            <person name="Lee Y."/>
            <person name="Hwangbo K."/>
            <person name="Chung H."/>
            <person name="Yoo J."/>
            <person name="Kim K.Y."/>
            <person name="Sa T.M."/>
            <person name="Um Y."/>
            <person name="Madhaiyan M."/>
        </authorList>
    </citation>
    <scope>NUCLEOTIDE SEQUENCE [LARGE SCALE GENOMIC DNA]</scope>
    <source>
        <strain evidence="6 7">ATSB10</strain>
    </source>
</reference>
<dbReference type="GO" id="GO:0003700">
    <property type="term" value="F:DNA-binding transcription factor activity"/>
    <property type="evidence" value="ECO:0007669"/>
    <property type="project" value="InterPro"/>
</dbReference>
<dbReference type="Pfam" id="PF03466">
    <property type="entry name" value="LysR_substrate"/>
    <property type="match status" value="1"/>
</dbReference>
<comment type="similarity">
    <text evidence="1">Belongs to the LysR transcriptional regulatory family.</text>
</comment>
<proteinExistence type="inferred from homology"/>
<gene>
    <name evidence="6" type="ORF">ATSB10_01380</name>
</gene>
<sequence length="300" mass="32239">MRGERADQVNLNRLAVFVALVRAGSFTAAAEQLGMTKAMVSQHLAKLEQELGVTLLVRSTRRMSLTEAGATFHADCVRLLAGAEAAIERVGTARDRPSGTLRLTTSLDYGNAVIVPRLASFMRQHPAVQVDLVLSDHVSDIIAERFDLAIRGGWLRDSSLRATRLGSFRQLLVAAPAYLAERGTPRRVDELPSHSVVAMSALPNPLRWNFTTRGGKRSTVRPRPLAQANSAAAVRGLVLAGVGIAVLPDYLVDEDIRAGRLVALLAHLHLPDGGIHAVYPGPRAPAKVRAFIEHLQAAGG</sequence>
<dbReference type="GO" id="GO:0006351">
    <property type="term" value="P:DNA-templated transcription"/>
    <property type="evidence" value="ECO:0007669"/>
    <property type="project" value="TreeGrafter"/>
</dbReference>
<dbReference type="RefSeq" id="WP_063669961.1">
    <property type="nucleotide sequence ID" value="NZ_CP014841.1"/>
</dbReference>
<keyword evidence="2" id="KW-0805">Transcription regulation</keyword>
<dbReference type="GO" id="GO:0043565">
    <property type="term" value="F:sequence-specific DNA binding"/>
    <property type="evidence" value="ECO:0007669"/>
    <property type="project" value="TreeGrafter"/>
</dbReference>
<evidence type="ECO:0000313" key="6">
    <source>
        <dbReference type="EMBL" id="AND67592.1"/>
    </source>
</evidence>
<dbReference type="PATRIC" id="fig|445710.3.peg.136"/>
<dbReference type="PANTHER" id="PTHR30537:SF66">
    <property type="entry name" value="IRON-REGULATED VIRULENCE REGULATORY PROTEIN IRGB"/>
    <property type="match status" value="1"/>
</dbReference>
<dbReference type="EMBL" id="CP014841">
    <property type="protein sequence ID" value="AND67592.1"/>
    <property type="molecule type" value="Genomic_DNA"/>
</dbReference>
<evidence type="ECO:0000256" key="1">
    <source>
        <dbReference type="ARBA" id="ARBA00009437"/>
    </source>
</evidence>
<organism evidence="6 7">
    <name type="scientific">Dyella thiooxydans</name>
    <dbReference type="NCBI Taxonomy" id="445710"/>
    <lineage>
        <taxon>Bacteria</taxon>
        <taxon>Pseudomonadati</taxon>
        <taxon>Pseudomonadota</taxon>
        <taxon>Gammaproteobacteria</taxon>
        <taxon>Lysobacterales</taxon>
        <taxon>Rhodanobacteraceae</taxon>
        <taxon>Dyella</taxon>
    </lineage>
</organism>
<dbReference type="Proteomes" id="UP000077255">
    <property type="component" value="Chromosome"/>
</dbReference>
<dbReference type="CDD" id="cd08422">
    <property type="entry name" value="PBP2_CrgA_like"/>
    <property type="match status" value="1"/>
</dbReference>
<dbReference type="PANTHER" id="PTHR30537">
    <property type="entry name" value="HTH-TYPE TRANSCRIPTIONAL REGULATOR"/>
    <property type="match status" value="1"/>
</dbReference>
<dbReference type="AlphaFoldDB" id="A0A160MYB1"/>
<dbReference type="STRING" id="445710.ATSB10_01380"/>
<dbReference type="PROSITE" id="PS50931">
    <property type="entry name" value="HTH_LYSR"/>
    <property type="match status" value="1"/>
</dbReference>
<protein>
    <recommendedName>
        <fullName evidence="5">HTH lysR-type domain-containing protein</fullName>
    </recommendedName>
</protein>
<dbReference type="InterPro" id="IPR005119">
    <property type="entry name" value="LysR_subst-bd"/>
</dbReference>
<dbReference type="SUPFAM" id="SSF53850">
    <property type="entry name" value="Periplasmic binding protein-like II"/>
    <property type="match status" value="1"/>
</dbReference>